<feature type="transmembrane region" description="Helical" evidence="2">
    <location>
        <begin position="81"/>
        <end position="104"/>
    </location>
</feature>
<feature type="compositionally biased region" description="Basic and acidic residues" evidence="1">
    <location>
        <begin position="264"/>
        <end position="274"/>
    </location>
</feature>
<gene>
    <name evidence="3" type="ORF">CROQUDRAFT_516174</name>
</gene>
<feature type="region of interest" description="Disordered" evidence="1">
    <location>
        <begin position="112"/>
        <end position="138"/>
    </location>
</feature>
<accession>A0A9P6NI86</accession>
<dbReference type="AlphaFoldDB" id="A0A9P6NI86"/>
<name>A0A9P6NI86_9BASI</name>
<feature type="region of interest" description="Disordered" evidence="1">
    <location>
        <begin position="259"/>
        <end position="288"/>
    </location>
</feature>
<evidence type="ECO:0000256" key="2">
    <source>
        <dbReference type="SAM" id="Phobius"/>
    </source>
</evidence>
<sequence>MSAQTSSASSRVLRTTATVSLTQSALPVTFFPSTSRTTSEAPQGTTLMSPVNSIQLVFGTPTLSASAGNSRVSSSFNLDRATIACIVVGAILGFVGIGLCIFAWRVKTRRRNHPNHGPGESDPAAPTTPYLSDHHGPAQIGNYTRVKESVLDGSASSFRISSSFSDQATYHRDLETQPIDSPRNSNDTCIDPLMMQSIRKPSKAADRLSALIRQAHSYHDKTGGDEFDIVSPSAHHDSPAAIGVRSRINSPLVPSAVLASRSEPAAEYKSDRLRKQSSKKQSHPPERLSTLIRQAQQYQEAFGEPEPMATTSRGPSRAFSRHTTRSITSSIFSRFSFASQSFDIIQVPPRSLFHTPSRRTYRSAHNERTTAQKPCRLSNDTCMVVDPMMMNLQGSRPSQHSFELEETTRASLYQPQKSYPALPQDEDPGYRYSYSNMSINTPGYDDEERTISDKQELGHHRSYSTFSPNVTKRGTHFIPIV</sequence>
<comment type="caution">
    <text evidence="3">The sequence shown here is derived from an EMBL/GenBank/DDBJ whole genome shotgun (WGS) entry which is preliminary data.</text>
</comment>
<keyword evidence="2" id="KW-0812">Transmembrane</keyword>
<proteinExistence type="predicted"/>
<organism evidence="3 4">
    <name type="scientific">Cronartium quercuum f. sp. fusiforme G11</name>
    <dbReference type="NCBI Taxonomy" id="708437"/>
    <lineage>
        <taxon>Eukaryota</taxon>
        <taxon>Fungi</taxon>
        <taxon>Dikarya</taxon>
        <taxon>Basidiomycota</taxon>
        <taxon>Pucciniomycotina</taxon>
        <taxon>Pucciniomycetes</taxon>
        <taxon>Pucciniales</taxon>
        <taxon>Coleosporiaceae</taxon>
        <taxon>Cronartium</taxon>
    </lineage>
</organism>
<keyword evidence="2" id="KW-0472">Membrane</keyword>
<evidence type="ECO:0000313" key="4">
    <source>
        <dbReference type="Proteomes" id="UP000886653"/>
    </source>
</evidence>
<protein>
    <submittedName>
        <fullName evidence="3">Uncharacterized protein</fullName>
    </submittedName>
</protein>
<feature type="region of interest" description="Disordered" evidence="1">
    <location>
        <begin position="402"/>
        <end position="426"/>
    </location>
</feature>
<keyword evidence="4" id="KW-1185">Reference proteome</keyword>
<dbReference type="Proteomes" id="UP000886653">
    <property type="component" value="Unassembled WGS sequence"/>
</dbReference>
<dbReference type="EMBL" id="MU167260">
    <property type="protein sequence ID" value="KAG0146458.1"/>
    <property type="molecule type" value="Genomic_DNA"/>
</dbReference>
<evidence type="ECO:0000256" key="1">
    <source>
        <dbReference type="SAM" id="MobiDB-lite"/>
    </source>
</evidence>
<evidence type="ECO:0000313" key="3">
    <source>
        <dbReference type="EMBL" id="KAG0146458.1"/>
    </source>
</evidence>
<reference evidence="3" key="1">
    <citation type="submission" date="2013-11" db="EMBL/GenBank/DDBJ databases">
        <title>Genome sequence of the fusiform rust pathogen reveals effectors for host alternation and coevolution with pine.</title>
        <authorList>
            <consortium name="DOE Joint Genome Institute"/>
            <person name="Smith K."/>
            <person name="Pendleton A."/>
            <person name="Kubisiak T."/>
            <person name="Anderson C."/>
            <person name="Salamov A."/>
            <person name="Aerts A."/>
            <person name="Riley R."/>
            <person name="Clum A."/>
            <person name="Lindquist E."/>
            <person name="Ence D."/>
            <person name="Campbell M."/>
            <person name="Kronenberg Z."/>
            <person name="Feau N."/>
            <person name="Dhillon B."/>
            <person name="Hamelin R."/>
            <person name="Burleigh J."/>
            <person name="Smith J."/>
            <person name="Yandell M."/>
            <person name="Nelson C."/>
            <person name="Grigoriev I."/>
            <person name="Davis J."/>
        </authorList>
    </citation>
    <scope>NUCLEOTIDE SEQUENCE</scope>
    <source>
        <strain evidence="3">G11</strain>
    </source>
</reference>
<keyword evidence="2" id="KW-1133">Transmembrane helix</keyword>